<evidence type="ECO:0000256" key="1">
    <source>
        <dbReference type="SAM" id="MobiDB-lite"/>
    </source>
</evidence>
<name>R0K5G0_EXST2</name>
<feature type="compositionally biased region" description="Basic and acidic residues" evidence="1">
    <location>
        <begin position="52"/>
        <end position="65"/>
    </location>
</feature>
<dbReference type="EMBL" id="KB908703">
    <property type="protein sequence ID" value="EOA84759.1"/>
    <property type="molecule type" value="Genomic_DNA"/>
</dbReference>
<protein>
    <submittedName>
        <fullName evidence="2">Uncharacterized protein</fullName>
    </submittedName>
</protein>
<accession>R0K5G0</accession>
<feature type="compositionally biased region" description="Polar residues" evidence="1">
    <location>
        <begin position="30"/>
        <end position="48"/>
    </location>
</feature>
<feature type="compositionally biased region" description="Polar residues" evidence="1">
    <location>
        <begin position="9"/>
        <end position="22"/>
    </location>
</feature>
<dbReference type="HOGENOM" id="CLU_960122_0_0_1"/>
<reference evidence="2 3" key="2">
    <citation type="journal article" date="2013" name="PLoS Genet.">
        <title>Comparative genome structure, secondary metabolite, and effector coding capacity across Cochliobolus pathogens.</title>
        <authorList>
            <person name="Condon B.J."/>
            <person name="Leng Y."/>
            <person name="Wu D."/>
            <person name="Bushley K.E."/>
            <person name="Ohm R.A."/>
            <person name="Otillar R."/>
            <person name="Martin J."/>
            <person name="Schackwitz W."/>
            <person name="Grimwood J."/>
            <person name="MohdZainudin N."/>
            <person name="Xue C."/>
            <person name="Wang R."/>
            <person name="Manning V.A."/>
            <person name="Dhillon B."/>
            <person name="Tu Z.J."/>
            <person name="Steffenson B.J."/>
            <person name="Salamov A."/>
            <person name="Sun H."/>
            <person name="Lowry S."/>
            <person name="LaButti K."/>
            <person name="Han J."/>
            <person name="Copeland A."/>
            <person name="Lindquist E."/>
            <person name="Barry K."/>
            <person name="Schmutz J."/>
            <person name="Baker S.E."/>
            <person name="Ciuffetti L.M."/>
            <person name="Grigoriev I.V."/>
            <person name="Zhong S."/>
            <person name="Turgeon B.G."/>
        </authorList>
    </citation>
    <scope>NUCLEOTIDE SEQUENCE [LARGE SCALE GENOMIC DNA]</scope>
    <source>
        <strain evidence="3">28A</strain>
    </source>
</reference>
<sequence>MDRIDSACAASSSPSNMANQESLPLHRSKSTSTRQPASKTSAVGSSSALHLAHMDHRRPVSEHRSRPLRQQSTTSSENSTNRSKSRGGHGSKPSSRRTSCTIVDPSRPARHYRIKSFQTPSAAPPTHDIDDVLALHFRSCSIFTNPSYHASSALPSPTLSQSDAPPYYPTTATRFSTDDSLRVVQECPPTADPPTTQKTNTTMHWTSPCTRKREYERIDKANSGLRGFLRKITPSSLSGPHESFYNDKIQNHSDAGSVRRYRISTDRLAVHHGAMEEKQDGETNNHDNHNNNRPRTSPVPRPASSRRKKKKWICF</sequence>
<feature type="region of interest" description="Disordered" evidence="1">
    <location>
        <begin position="1"/>
        <end position="110"/>
    </location>
</feature>
<evidence type="ECO:0000313" key="3">
    <source>
        <dbReference type="Proteomes" id="UP000016935"/>
    </source>
</evidence>
<keyword evidence="3" id="KW-1185">Reference proteome</keyword>
<dbReference type="AlphaFoldDB" id="R0K5G0"/>
<reference evidence="2 3" key="1">
    <citation type="journal article" date="2012" name="PLoS Pathog.">
        <title>Diverse lifestyles and strategies of plant pathogenesis encoded in the genomes of eighteen Dothideomycetes fungi.</title>
        <authorList>
            <person name="Ohm R.A."/>
            <person name="Feau N."/>
            <person name="Henrissat B."/>
            <person name="Schoch C.L."/>
            <person name="Horwitz B.A."/>
            <person name="Barry K.W."/>
            <person name="Condon B.J."/>
            <person name="Copeland A.C."/>
            <person name="Dhillon B."/>
            <person name="Glaser F."/>
            <person name="Hesse C.N."/>
            <person name="Kosti I."/>
            <person name="LaButti K."/>
            <person name="Lindquist E.A."/>
            <person name="Lucas S."/>
            <person name="Salamov A.A."/>
            <person name="Bradshaw R.E."/>
            <person name="Ciuffetti L."/>
            <person name="Hamelin R.C."/>
            <person name="Kema G.H.J."/>
            <person name="Lawrence C."/>
            <person name="Scott J.A."/>
            <person name="Spatafora J.W."/>
            <person name="Turgeon B.G."/>
            <person name="de Wit P.J.G.M."/>
            <person name="Zhong S."/>
            <person name="Goodwin S.B."/>
            <person name="Grigoriev I.V."/>
        </authorList>
    </citation>
    <scope>NUCLEOTIDE SEQUENCE [LARGE SCALE GENOMIC DNA]</scope>
    <source>
        <strain evidence="3">28A</strain>
    </source>
</reference>
<proteinExistence type="predicted"/>
<dbReference type="RefSeq" id="XP_008027312.1">
    <property type="nucleotide sequence ID" value="XM_008029121.1"/>
</dbReference>
<feature type="compositionally biased region" description="Basic residues" evidence="1">
    <location>
        <begin position="304"/>
        <end position="315"/>
    </location>
</feature>
<dbReference type="GeneID" id="19398815"/>
<feature type="region of interest" description="Disordered" evidence="1">
    <location>
        <begin position="188"/>
        <end position="208"/>
    </location>
</feature>
<feature type="compositionally biased region" description="Polar residues" evidence="1">
    <location>
        <begin position="193"/>
        <end position="208"/>
    </location>
</feature>
<gene>
    <name evidence="2" type="ORF">SETTUDRAFT_163605</name>
</gene>
<feature type="compositionally biased region" description="Basic and acidic residues" evidence="1">
    <location>
        <begin position="275"/>
        <end position="290"/>
    </location>
</feature>
<dbReference type="Proteomes" id="UP000016935">
    <property type="component" value="Unassembled WGS sequence"/>
</dbReference>
<evidence type="ECO:0000313" key="2">
    <source>
        <dbReference type="EMBL" id="EOA84759.1"/>
    </source>
</evidence>
<feature type="compositionally biased region" description="Polar residues" evidence="1">
    <location>
        <begin position="92"/>
        <end position="101"/>
    </location>
</feature>
<organism evidence="2 3">
    <name type="scientific">Exserohilum turcicum (strain 28A)</name>
    <name type="common">Northern leaf blight fungus</name>
    <name type="synonym">Setosphaeria turcica</name>
    <dbReference type="NCBI Taxonomy" id="671987"/>
    <lineage>
        <taxon>Eukaryota</taxon>
        <taxon>Fungi</taxon>
        <taxon>Dikarya</taxon>
        <taxon>Ascomycota</taxon>
        <taxon>Pezizomycotina</taxon>
        <taxon>Dothideomycetes</taxon>
        <taxon>Pleosporomycetidae</taxon>
        <taxon>Pleosporales</taxon>
        <taxon>Pleosporineae</taxon>
        <taxon>Pleosporaceae</taxon>
        <taxon>Exserohilum</taxon>
    </lineage>
</organism>
<feature type="compositionally biased region" description="Low complexity" evidence="1">
    <location>
        <begin position="69"/>
        <end position="82"/>
    </location>
</feature>
<dbReference type="eggNOG" id="ENOG502T27G">
    <property type="taxonomic scope" value="Eukaryota"/>
</dbReference>
<dbReference type="OrthoDB" id="5366332at2759"/>
<feature type="region of interest" description="Disordered" evidence="1">
    <location>
        <begin position="275"/>
        <end position="315"/>
    </location>
</feature>